<dbReference type="PANTHER" id="PTHR42909:SF1">
    <property type="entry name" value="CARBOHYDRATE KINASE PFKB DOMAIN-CONTAINING PROTEIN"/>
    <property type="match status" value="1"/>
</dbReference>
<dbReference type="AlphaFoldDB" id="A0A0N5CFJ4"/>
<name>A0A0N5CFJ4_STREA</name>
<evidence type="ECO:0000256" key="5">
    <source>
        <dbReference type="ARBA" id="ARBA00023295"/>
    </source>
</evidence>
<keyword evidence="4" id="KW-0456">Lyase</keyword>
<keyword evidence="2" id="KW-0378">Hydrolase</keyword>
<dbReference type="SUPFAM" id="SSF110581">
    <property type="entry name" value="Indigoidine synthase A-like"/>
    <property type="match status" value="1"/>
</dbReference>
<sequence length="142" mass="15620">MVSKEDCSLQDPTFFTHGLPYLENIKLGNDIEDIVRNENCTPATISLIDGSVNIGMSNEDHQKLESSNNNPVKISTRDIGNTFNSKRYGGTTVAATMFLSNLVGIKFFFTGGNGGVHRGVEETFDISCDLIELRRTPVVMTK</sequence>
<dbReference type="WBParaSite" id="SPAL_0001663000.1">
    <property type="protein sequence ID" value="SPAL_0001663000.1"/>
    <property type="gene ID" value="SPAL_0001663000"/>
</dbReference>
<evidence type="ECO:0000256" key="1">
    <source>
        <dbReference type="ARBA" id="ARBA00022723"/>
    </source>
</evidence>
<dbReference type="Gene3D" id="3.40.1790.10">
    <property type="entry name" value="Indigoidine synthase domain"/>
    <property type="match status" value="1"/>
</dbReference>
<evidence type="ECO:0000313" key="7">
    <source>
        <dbReference type="WBParaSite" id="SPAL_0001663000.1"/>
    </source>
</evidence>
<evidence type="ECO:0000313" key="6">
    <source>
        <dbReference type="Proteomes" id="UP000046392"/>
    </source>
</evidence>
<dbReference type="Proteomes" id="UP000046392">
    <property type="component" value="Unplaced"/>
</dbReference>
<dbReference type="PANTHER" id="PTHR42909">
    <property type="entry name" value="ZGC:136858"/>
    <property type="match status" value="1"/>
</dbReference>
<keyword evidence="5" id="KW-0326">Glycosidase</keyword>
<evidence type="ECO:0000256" key="4">
    <source>
        <dbReference type="ARBA" id="ARBA00023239"/>
    </source>
</evidence>
<keyword evidence="1" id="KW-0479">Metal-binding</keyword>
<dbReference type="GO" id="GO:0004730">
    <property type="term" value="F:pseudouridylate synthase activity"/>
    <property type="evidence" value="ECO:0007669"/>
    <property type="project" value="InterPro"/>
</dbReference>
<organism evidence="6 7">
    <name type="scientific">Strongyloides papillosus</name>
    <name type="common">Intestinal threadworm</name>
    <dbReference type="NCBI Taxonomy" id="174720"/>
    <lineage>
        <taxon>Eukaryota</taxon>
        <taxon>Metazoa</taxon>
        <taxon>Ecdysozoa</taxon>
        <taxon>Nematoda</taxon>
        <taxon>Chromadorea</taxon>
        <taxon>Rhabditida</taxon>
        <taxon>Tylenchina</taxon>
        <taxon>Panagrolaimomorpha</taxon>
        <taxon>Strongyloidoidea</taxon>
        <taxon>Strongyloididae</taxon>
        <taxon>Strongyloides</taxon>
    </lineage>
</organism>
<evidence type="ECO:0000256" key="3">
    <source>
        <dbReference type="ARBA" id="ARBA00023211"/>
    </source>
</evidence>
<reference evidence="7" key="1">
    <citation type="submission" date="2017-02" db="UniProtKB">
        <authorList>
            <consortium name="WormBaseParasite"/>
        </authorList>
    </citation>
    <scope>IDENTIFICATION</scope>
</reference>
<protein>
    <submittedName>
        <fullName evidence="7">PfkB domain-containing protein</fullName>
    </submittedName>
</protein>
<keyword evidence="3" id="KW-0464">Manganese</keyword>
<dbReference type="InterPro" id="IPR007342">
    <property type="entry name" value="PsuG"/>
</dbReference>
<accession>A0A0N5CFJ4</accession>
<keyword evidence="6" id="KW-1185">Reference proteome</keyword>
<dbReference type="GO" id="GO:0046872">
    <property type="term" value="F:metal ion binding"/>
    <property type="evidence" value="ECO:0007669"/>
    <property type="project" value="UniProtKB-KW"/>
</dbReference>
<evidence type="ECO:0000256" key="2">
    <source>
        <dbReference type="ARBA" id="ARBA00022801"/>
    </source>
</evidence>
<dbReference type="STRING" id="174720.A0A0N5CFJ4"/>
<dbReference type="Pfam" id="PF04227">
    <property type="entry name" value="Indigoidine_A"/>
    <property type="match status" value="1"/>
</dbReference>
<dbReference type="GO" id="GO:0005737">
    <property type="term" value="C:cytoplasm"/>
    <property type="evidence" value="ECO:0007669"/>
    <property type="project" value="TreeGrafter"/>
</dbReference>
<dbReference type="InterPro" id="IPR022830">
    <property type="entry name" value="Indigdn_synthA-like"/>
</dbReference>
<dbReference type="GO" id="GO:0016798">
    <property type="term" value="F:hydrolase activity, acting on glycosyl bonds"/>
    <property type="evidence" value="ECO:0007669"/>
    <property type="project" value="UniProtKB-KW"/>
</dbReference>
<proteinExistence type="predicted"/>